<reference evidence="4 5" key="1">
    <citation type="submission" date="2015-04" db="EMBL/GenBank/DDBJ databases">
        <authorList>
            <person name="Heijne W.H."/>
            <person name="Fedorova N.D."/>
            <person name="Nierman W.C."/>
            <person name="Vollebregt A.W."/>
            <person name="Zhao Z."/>
            <person name="Wu L."/>
            <person name="Kumar M."/>
            <person name="Stam H."/>
            <person name="van den Berg M.A."/>
            <person name="Pel H.J."/>
        </authorList>
    </citation>
    <scope>NUCLEOTIDE SEQUENCE [LARGE SCALE GENOMIC DNA]</scope>
    <source>
        <strain evidence="4 5">CBS 393.64</strain>
    </source>
</reference>
<protein>
    <submittedName>
        <fullName evidence="4">Oxidoreductase, 2OG-Fe(II) oxygenase family</fullName>
    </submittedName>
</protein>
<dbReference type="Gene3D" id="2.60.120.330">
    <property type="entry name" value="B-lactam Antibiotic, Isopenicillin N Synthase, Chain"/>
    <property type="match status" value="2"/>
</dbReference>
<comment type="similarity">
    <text evidence="1">Belongs to the iron/ascorbate-dependent oxidoreductase family.</text>
</comment>
<feature type="domain" description="Isopenicillin N synthase-like Fe(2+) 2OG dioxygenase" evidence="2">
    <location>
        <begin position="216"/>
        <end position="273"/>
    </location>
</feature>
<name>A0A0F4YIT9_RASE3</name>
<evidence type="ECO:0000259" key="3">
    <source>
        <dbReference type="Pfam" id="PF14226"/>
    </source>
</evidence>
<dbReference type="Pfam" id="PF03171">
    <property type="entry name" value="2OG-FeII_Oxy"/>
    <property type="match status" value="1"/>
</dbReference>
<dbReference type="InterPro" id="IPR027443">
    <property type="entry name" value="IPNS-like_sf"/>
</dbReference>
<keyword evidence="5" id="KW-1185">Reference proteome</keyword>
<dbReference type="AlphaFoldDB" id="A0A0F4YIT9"/>
<dbReference type="STRING" id="1408163.A0A0F4YIT9"/>
<evidence type="ECO:0000256" key="1">
    <source>
        <dbReference type="ARBA" id="ARBA00008056"/>
    </source>
</evidence>
<dbReference type="Proteomes" id="UP000053958">
    <property type="component" value="Unassembled WGS sequence"/>
</dbReference>
<dbReference type="EMBL" id="LASV01000553">
    <property type="protein sequence ID" value="KKA17791.1"/>
    <property type="molecule type" value="Genomic_DNA"/>
</dbReference>
<dbReference type="RefSeq" id="XP_013324403.1">
    <property type="nucleotide sequence ID" value="XM_013468949.1"/>
</dbReference>
<organism evidence="4 5">
    <name type="scientific">Rasamsonia emersonii (strain ATCC 16479 / CBS 393.64 / IMI 116815)</name>
    <dbReference type="NCBI Taxonomy" id="1408163"/>
    <lineage>
        <taxon>Eukaryota</taxon>
        <taxon>Fungi</taxon>
        <taxon>Dikarya</taxon>
        <taxon>Ascomycota</taxon>
        <taxon>Pezizomycotina</taxon>
        <taxon>Eurotiomycetes</taxon>
        <taxon>Eurotiomycetidae</taxon>
        <taxon>Eurotiales</taxon>
        <taxon>Trichocomaceae</taxon>
        <taxon>Rasamsonia</taxon>
    </lineage>
</organism>
<dbReference type="Pfam" id="PF14226">
    <property type="entry name" value="DIOX_N"/>
    <property type="match status" value="1"/>
</dbReference>
<dbReference type="InterPro" id="IPR044861">
    <property type="entry name" value="IPNS-like_FE2OG_OXY"/>
</dbReference>
<proteinExistence type="inferred from homology"/>
<evidence type="ECO:0000259" key="2">
    <source>
        <dbReference type="Pfam" id="PF03171"/>
    </source>
</evidence>
<dbReference type="OrthoDB" id="288590at2759"/>
<dbReference type="PANTHER" id="PTHR47990">
    <property type="entry name" value="2-OXOGLUTARATE (2OG) AND FE(II)-DEPENDENT OXYGENASE SUPERFAMILY PROTEIN-RELATED"/>
    <property type="match status" value="1"/>
</dbReference>
<dbReference type="SUPFAM" id="SSF51197">
    <property type="entry name" value="Clavaminate synthase-like"/>
    <property type="match status" value="1"/>
</dbReference>
<evidence type="ECO:0000313" key="5">
    <source>
        <dbReference type="Proteomes" id="UP000053958"/>
    </source>
</evidence>
<dbReference type="InterPro" id="IPR050231">
    <property type="entry name" value="Iron_ascorbate_oxido_reductase"/>
</dbReference>
<dbReference type="InterPro" id="IPR026992">
    <property type="entry name" value="DIOX_N"/>
</dbReference>
<gene>
    <name evidence="4" type="ORF">T310_8267</name>
</gene>
<dbReference type="GeneID" id="25320527"/>
<comment type="caution">
    <text evidence="4">The sequence shown here is derived from an EMBL/GenBank/DDBJ whole genome shotgun (WGS) entry which is preliminary data.</text>
</comment>
<sequence>MTGPTTTSPIQLPIIDISNPDDPVVGKAMLDAAIKYGFFYVDGRGSDFSAEEVERIFELIPTKIIQSKKFFASPREEKASCTIRTDNRGWSGMHTETLDPEHQRGNELWRIQEWQSATASPSLTDPPRSRTGPFRDIVQQDLRKGDEAACFGIGDPTRFLRHPPRPLHRPYGLYPPSTRPGQPGLEILTPEGTWASVPVWPDSHHSNKQTQEEGGATFPPIVVNIGDLLSFWTNGLLKSTVHRVVFPLSQGEGDDSAAATQEDRYSVVYFCHPVGSTALVPLPSPLVERAARERQQEEAAEAAKVGFGGGAGSLGEKRTLTAKEYLDQRLQATYGHREKA</sequence>
<feature type="domain" description="Non-haem dioxygenase N-terminal" evidence="3">
    <location>
        <begin position="12"/>
        <end position="115"/>
    </location>
</feature>
<accession>A0A0F4YIT9</accession>
<evidence type="ECO:0000313" key="4">
    <source>
        <dbReference type="EMBL" id="KKA17791.1"/>
    </source>
</evidence>